<accession>A0ACC2VNS8</accession>
<gene>
    <name evidence="1" type="ORF">QFC19_005500</name>
</gene>
<dbReference type="Proteomes" id="UP001241377">
    <property type="component" value="Unassembled WGS sequence"/>
</dbReference>
<reference evidence="1" key="1">
    <citation type="submission" date="2023-04" db="EMBL/GenBank/DDBJ databases">
        <title>Draft Genome sequencing of Naganishia species isolated from polar environments using Oxford Nanopore Technology.</title>
        <authorList>
            <person name="Leo P."/>
            <person name="Venkateswaran K."/>
        </authorList>
    </citation>
    <scope>NUCLEOTIDE SEQUENCE</scope>
    <source>
        <strain evidence="1">MNA-CCFEE 5261</strain>
    </source>
</reference>
<keyword evidence="2" id="KW-1185">Reference proteome</keyword>
<organism evidence="1 2">
    <name type="scientific">Naganishia cerealis</name>
    <dbReference type="NCBI Taxonomy" id="610337"/>
    <lineage>
        <taxon>Eukaryota</taxon>
        <taxon>Fungi</taxon>
        <taxon>Dikarya</taxon>
        <taxon>Basidiomycota</taxon>
        <taxon>Agaricomycotina</taxon>
        <taxon>Tremellomycetes</taxon>
        <taxon>Filobasidiales</taxon>
        <taxon>Filobasidiaceae</taxon>
        <taxon>Naganishia</taxon>
    </lineage>
</organism>
<proteinExistence type="predicted"/>
<dbReference type="EMBL" id="JASBWR010000062">
    <property type="protein sequence ID" value="KAJ9100761.1"/>
    <property type="molecule type" value="Genomic_DNA"/>
</dbReference>
<comment type="caution">
    <text evidence="1">The sequence shown here is derived from an EMBL/GenBank/DDBJ whole genome shotgun (WGS) entry which is preliminary data.</text>
</comment>
<name>A0ACC2VNS8_9TREE</name>
<sequence length="573" mass="62992">MTAEADMTSSFSTSENPPPFLPILLSLSRNLCRIFSKKSSNFSGDKDGASYRPVSSGYDFHIPPADVLEEADENREVDGLNFEPPEELDNFSHVRRVVERFDGRIFNDIRSPSGYRHTNDFFSQEEFSRYMPRTTSFSSLNSVISDLSADPNECNIVSQRTAQFEKGNVARAGPKSIGEREGHVLDRQPSNDDLAPHLSISPSHQETEADVFGATIKPKKRNDAHITIPVSSLALLANTGLGHVGPPTSPLSSTPAQVANINLSKSASPHDTSARLKILPDDKLTPEKETGTRDGMLEGSQLSARDTSKSVGEFVDQLWISPEAGHPGPQQPRDKHTTYNALSDAIQEPQYVARMAEHEKHSVLRGLPKNNAVHGDMLSLFSFKPPTNADAVNPSRYPSADPRFDDSVLLQDTTNRLVLAEARIQTLERALAEIVEKQKTSSRRIRSFNCPDPTRLGSDEHEASSLDQTSENSGDKFKLTITNLLAWITGGSTTLSPTSPAVPFAVPETLRHIPGYVFLVGVGLSVIVVRTVFLHPYSRANSTSEELSGTRNLVLSPWRFEKTHKLASRTTNT</sequence>
<protein>
    <submittedName>
        <fullName evidence="1">Uncharacterized protein</fullName>
    </submittedName>
</protein>
<evidence type="ECO:0000313" key="2">
    <source>
        <dbReference type="Proteomes" id="UP001241377"/>
    </source>
</evidence>
<evidence type="ECO:0000313" key="1">
    <source>
        <dbReference type="EMBL" id="KAJ9100761.1"/>
    </source>
</evidence>